<dbReference type="GO" id="GO:0005524">
    <property type="term" value="F:ATP binding"/>
    <property type="evidence" value="ECO:0007669"/>
    <property type="project" value="UniProtKB-KW"/>
</dbReference>
<keyword evidence="14" id="KW-0693">Viral RNA replication</keyword>
<evidence type="ECO:0000256" key="20">
    <source>
        <dbReference type="ARBA" id="ARBA00030436"/>
    </source>
</evidence>
<proteinExistence type="predicted"/>
<dbReference type="InterPro" id="IPR025786">
    <property type="entry name" value="Mononega_L_MeTrfase"/>
</dbReference>
<evidence type="ECO:0000256" key="14">
    <source>
        <dbReference type="ARBA" id="ARBA00022953"/>
    </source>
</evidence>
<comment type="catalytic activity">
    <reaction evidence="18">
        <text>a 5'-end (5'-triphosphoguanosine)-(2'-O-methyladenylyl)-adenylyl-cytidylyl-adenosine in mRNA + S-adenosyl-L-methionine = a 5'-end (N(7)-methyl 5'-triphosphoguanosine)-(2'-O-methyladenylyl)-adenylyl-cytidylyl-adenosine in mRNA + S-adenosyl-L-homocysteine</text>
        <dbReference type="Rhea" id="RHEA:65440"/>
        <dbReference type="Rhea" id="RHEA-COMP:16798"/>
        <dbReference type="Rhea" id="RHEA-COMP:16801"/>
        <dbReference type="ChEBI" id="CHEBI:57856"/>
        <dbReference type="ChEBI" id="CHEBI:59789"/>
        <dbReference type="ChEBI" id="CHEBI:156482"/>
        <dbReference type="ChEBI" id="CHEBI:156483"/>
    </reaction>
</comment>
<evidence type="ECO:0000256" key="18">
    <source>
        <dbReference type="ARBA" id="ARBA00024499"/>
    </source>
</evidence>
<evidence type="ECO:0000256" key="24">
    <source>
        <dbReference type="ARBA" id="ARBA00048548"/>
    </source>
</evidence>
<evidence type="ECO:0000256" key="4">
    <source>
        <dbReference type="ARBA" id="ARBA00022484"/>
    </source>
</evidence>
<dbReference type="GO" id="GO:0004482">
    <property type="term" value="F:mRNA 5'-cap (guanine-N7-)-methyltransferase activity"/>
    <property type="evidence" value="ECO:0007669"/>
    <property type="project" value="InterPro"/>
</dbReference>
<evidence type="ECO:0000256" key="7">
    <source>
        <dbReference type="ARBA" id="ARBA00022679"/>
    </source>
</evidence>
<evidence type="ECO:0000256" key="5">
    <source>
        <dbReference type="ARBA" id="ARBA00022603"/>
    </source>
</evidence>
<dbReference type="InterPro" id="IPR014023">
    <property type="entry name" value="Mononeg_RNA_pol_cat"/>
</dbReference>
<evidence type="ECO:0000256" key="17">
    <source>
        <dbReference type="ARBA" id="ARBA00024494"/>
    </source>
</evidence>
<evidence type="ECO:0000256" key="9">
    <source>
        <dbReference type="ARBA" id="ARBA00022695"/>
    </source>
</evidence>
<evidence type="ECO:0000256" key="15">
    <source>
        <dbReference type="ARBA" id="ARBA00023042"/>
    </source>
</evidence>
<evidence type="ECO:0000256" key="11">
    <source>
        <dbReference type="ARBA" id="ARBA00022801"/>
    </source>
</evidence>
<name>A0A172MHM9_9VIRU</name>
<keyword evidence="16" id="KW-0511">Multifunctional enzyme</keyword>
<evidence type="ECO:0000259" key="26">
    <source>
        <dbReference type="PROSITE" id="PS51590"/>
    </source>
</evidence>
<dbReference type="EC" id="2.1.1.375" evidence="19"/>
<dbReference type="GO" id="GO:0044423">
    <property type="term" value="C:virion component"/>
    <property type="evidence" value="ECO:0007669"/>
    <property type="project" value="UniProtKB-KW"/>
</dbReference>
<evidence type="ECO:0000256" key="21">
    <source>
        <dbReference type="ARBA" id="ARBA00031012"/>
    </source>
</evidence>
<keyword evidence="6" id="KW-0507">mRNA processing</keyword>
<dbReference type="EMBL" id="KU230451">
    <property type="protein sequence ID" value="ANC97697.1"/>
    <property type="molecule type" value="Genomic_RNA"/>
</dbReference>
<keyword evidence="10" id="KW-0547">Nucleotide-binding</keyword>
<evidence type="ECO:0000256" key="3">
    <source>
        <dbReference type="ARBA" id="ARBA00012582"/>
    </source>
</evidence>
<dbReference type="GO" id="GO:0016787">
    <property type="term" value="F:hydrolase activity"/>
    <property type="evidence" value="ECO:0007669"/>
    <property type="project" value="UniProtKB-KW"/>
</dbReference>
<evidence type="ECO:0000313" key="27">
    <source>
        <dbReference type="EMBL" id="ANC97697.1"/>
    </source>
</evidence>
<dbReference type="EC" id="2.7.7.88" evidence="3"/>
<comment type="catalytic activity">
    <reaction evidence="24">
        <text>GTP + H2O = GDP + phosphate + H(+)</text>
        <dbReference type="Rhea" id="RHEA:19669"/>
        <dbReference type="ChEBI" id="CHEBI:15377"/>
        <dbReference type="ChEBI" id="CHEBI:15378"/>
        <dbReference type="ChEBI" id="CHEBI:37565"/>
        <dbReference type="ChEBI" id="CHEBI:43474"/>
        <dbReference type="ChEBI" id="CHEBI:58189"/>
    </reaction>
</comment>
<dbReference type="InterPro" id="IPR026890">
    <property type="entry name" value="Mononeg_mRNAcap"/>
</dbReference>
<dbReference type="EC" id="2.7.7.48" evidence="2"/>
<dbReference type="Pfam" id="PF14318">
    <property type="entry name" value="Mononeg_mRNAcap"/>
    <property type="match status" value="1"/>
</dbReference>
<comment type="catalytic activity">
    <reaction evidence="17">
        <text>a 5'-end triphospho-adenylyl-adenylyl-cytidylyl-adenosine in mRNA + GDP + H(+) = a 5'-end (5'-triphosphoguanosine)-adenylyl-adenylyl-cytidylyl-adenosine in mRNA + diphosphate</text>
        <dbReference type="Rhea" id="RHEA:65436"/>
        <dbReference type="Rhea" id="RHEA-COMP:16797"/>
        <dbReference type="Rhea" id="RHEA-COMP:16799"/>
        <dbReference type="ChEBI" id="CHEBI:15378"/>
        <dbReference type="ChEBI" id="CHEBI:33019"/>
        <dbReference type="ChEBI" id="CHEBI:58189"/>
        <dbReference type="ChEBI" id="CHEBI:156484"/>
        <dbReference type="ChEBI" id="CHEBI:156503"/>
        <dbReference type="EC" id="2.7.7.88"/>
    </reaction>
</comment>
<evidence type="ECO:0000256" key="16">
    <source>
        <dbReference type="ARBA" id="ARBA00023268"/>
    </source>
</evidence>
<keyword evidence="5" id="KW-0489">Methyltransferase</keyword>
<evidence type="ECO:0000256" key="10">
    <source>
        <dbReference type="ARBA" id="ARBA00022741"/>
    </source>
</evidence>
<evidence type="ECO:0000256" key="12">
    <source>
        <dbReference type="ARBA" id="ARBA00022840"/>
    </source>
</evidence>
<keyword evidence="7" id="KW-0808">Transferase</keyword>
<evidence type="ECO:0000256" key="1">
    <source>
        <dbReference type="ARBA" id="ARBA00004328"/>
    </source>
</evidence>
<keyword evidence="15" id="KW-0506">mRNA capping</keyword>
<evidence type="ECO:0000256" key="8">
    <source>
        <dbReference type="ARBA" id="ARBA00022691"/>
    </source>
</evidence>
<evidence type="ECO:0000256" key="6">
    <source>
        <dbReference type="ARBA" id="ARBA00022664"/>
    </source>
</evidence>
<comment type="catalytic activity">
    <reaction evidence="23">
        <text>a 5'-end (5'-triphosphoguanosine)-adenylyl-adenylyl-cytidylyl-adenosine in mRNA + 2 S-adenosyl-L-methionine = a 5'-end (N(7)-methyl 5'-triphosphoguanosine)-(2'-O-methyladenylyl)-adenylyl-cytidylyl-adenosine in mRNA + 2 S-adenosyl-L-homocysteine + H(+)</text>
        <dbReference type="Rhea" id="RHEA:65376"/>
        <dbReference type="Rhea" id="RHEA-COMP:16797"/>
        <dbReference type="Rhea" id="RHEA-COMP:16798"/>
        <dbReference type="ChEBI" id="CHEBI:15378"/>
        <dbReference type="ChEBI" id="CHEBI:57856"/>
        <dbReference type="ChEBI" id="CHEBI:59789"/>
        <dbReference type="ChEBI" id="CHEBI:156483"/>
        <dbReference type="ChEBI" id="CHEBI:156484"/>
        <dbReference type="EC" id="2.1.1.375"/>
    </reaction>
</comment>
<dbReference type="KEGG" id="vg:27912018"/>
<feature type="domain" description="Mononegavirus-type SAM-dependent 2'-O-MTase" evidence="26">
    <location>
        <begin position="1744"/>
        <end position="1947"/>
    </location>
</feature>
<evidence type="ECO:0000256" key="2">
    <source>
        <dbReference type="ARBA" id="ARBA00012494"/>
    </source>
</evidence>
<protein>
    <recommendedName>
        <fullName evidence="21">Replicase</fullName>
        <ecNumber evidence="19">2.1.1.375</ecNumber>
        <ecNumber evidence="2">2.7.7.48</ecNumber>
        <ecNumber evidence="3">2.7.7.88</ecNumber>
    </recommendedName>
    <alternativeName>
        <fullName evidence="20">Transcriptase</fullName>
    </alternativeName>
</protein>
<evidence type="ECO:0000256" key="22">
    <source>
        <dbReference type="ARBA" id="ARBA00047332"/>
    </source>
</evidence>
<dbReference type="GeneID" id="27912018"/>
<dbReference type="RefSeq" id="YP_009254000.1">
    <property type="nucleotide sequence ID" value="NC_030204.1"/>
</dbReference>
<evidence type="ECO:0000313" key="28">
    <source>
        <dbReference type="Proteomes" id="UP000202848"/>
    </source>
</evidence>
<keyword evidence="28" id="KW-1185">Reference proteome</keyword>
<accession>A0A172MHM9</accession>
<comment type="catalytic activity">
    <reaction evidence="22">
        <text>a 5'-end (5'-triphosphoguanosine)-adenylyl-adenylyl-cytidylyl-adenosine in mRNA + S-adenosyl-L-methionine = a 5'-end (5'-triphosphoguanosine)-(2'-O-methyladenylyl)-adenylyl-cytidylyl-adenosine in mRNA + S-adenosyl-L-homocysteine + H(+)</text>
        <dbReference type="Rhea" id="RHEA:65380"/>
        <dbReference type="Rhea" id="RHEA-COMP:16797"/>
        <dbReference type="Rhea" id="RHEA-COMP:16801"/>
        <dbReference type="ChEBI" id="CHEBI:15378"/>
        <dbReference type="ChEBI" id="CHEBI:57856"/>
        <dbReference type="ChEBI" id="CHEBI:59789"/>
        <dbReference type="ChEBI" id="CHEBI:156482"/>
        <dbReference type="ChEBI" id="CHEBI:156484"/>
    </reaction>
</comment>
<keyword evidence="12" id="KW-0067">ATP-binding</keyword>
<keyword evidence="9" id="KW-0548">Nucleotidyltransferase</keyword>
<dbReference type="Proteomes" id="UP000202848">
    <property type="component" value="Segment"/>
</dbReference>
<comment type="subcellular location">
    <subcellularLocation>
        <location evidence="1">Virion</location>
    </subcellularLocation>
</comment>
<keyword evidence="13" id="KW-0946">Virion</keyword>
<reference evidence="27 28" key="1">
    <citation type="submission" date="2015-12" db="EMBL/GenBank/DDBJ databases">
        <title>Viral discovery in ticks.</title>
        <authorList>
            <person name="Tokarz R."/>
            <person name="Lipkin W.I."/>
        </authorList>
    </citation>
    <scope>NUCLEOTIDE SEQUENCE [LARGE SCALE GENOMIC DNA]</scope>
    <source>
        <strain evidence="27">RTS21</strain>
    </source>
</reference>
<dbReference type="GO" id="GO:0003968">
    <property type="term" value="F:RNA-directed RNA polymerase activity"/>
    <property type="evidence" value="ECO:0007669"/>
    <property type="project" value="UniProtKB-KW"/>
</dbReference>
<dbReference type="PROSITE" id="PS51590">
    <property type="entry name" value="SAM_MT_MNV_L"/>
    <property type="match status" value="1"/>
</dbReference>
<keyword evidence="8" id="KW-0949">S-adenosyl-L-methionine</keyword>
<feature type="domain" description="RdRp catalytic" evidence="25">
    <location>
        <begin position="588"/>
        <end position="750"/>
    </location>
</feature>
<evidence type="ECO:0000256" key="13">
    <source>
        <dbReference type="ARBA" id="ARBA00022844"/>
    </source>
</evidence>
<dbReference type="PROSITE" id="PS50526">
    <property type="entry name" value="RDRP_SSRNA_NEG_NONSEG"/>
    <property type="match status" value="1"/>
</dbReference>
<dbReference type="Pfam" id="PF00946">
    <property type="entry name" value="Mononeg_RNA_pol"/>
    <property type="match status" value="1"/>
</dbReference>
<sequence>MSQRQPAFSPHELIFDKKFDVALRLSHAKMYIKKIVNKSVCIDETVLLRSCSYARIDQDPRLWVTNYHVFPEIYLKCLSLPVSPRDDPDIKKTVNVMSAVIECQLAWNMASVQKSLKIDATEYIRDMKHRVYGATSITKLIKAKKLLDRLVKTIPVVDGPRRRGESSEDYINRVAAQSHFHSKELGLKVAWSRRSCVLSTSSGTYLLPRSYLLLIHNKIMDILSVLVYAACCPRDVYDTDLLEVTTGFLEEWMKLALRKQQTFFTISKVWEGICIGESLLELEGEKNRQFLRSITTAVYEQTGFEYEGSYLCYLYRGAPLPVKHELSCLSKVAGHPFVDVELTAETLEGKVNEKKAISITHIERARLYAVEDYIRQFRKKEGKWPPVKLLPGVNPSLVQAQIDNADPKSLSHHKKHGTINVDDYTFVEILPCLDFDWVDNFIPFVKDRTISFLKDEVVRVYLTEDEERTGKRDINWSKTRALLLYLLWPSSETDHLQYMRSYVKGEWDVVANYLVIRLVPKEREHKIAARAFGCKTTQDRARSIIQELNVARFLDKYSDEHVMTQGELDVAKKLLGFRMLGDAYKGYRMIIIQVDASSWNSRFRHESVAPIAAVLDNVYNVKIFSRTHEAFEMSFVYMPDGLTTYSWDGQLGGIEGLQQYTWVFVYVHHVKVCMEQHPYPFYILCKGDDLRIAVMVPPQVIENTSIDSLKQRILTTLADEASKMGHVLKVEDSYASECYFAYSKNTFVNNVEQPQAFRKIQKCHGANNAFLSTIDDYIGSAYSNAHSAAKTAPSPIPCYLVALFWSVLHLAERPDYKALSESEMAALLQVPNLLGGLPVVFLHNFFVRAESDLLPPFLDMLEYFRVRWPTIHSLMYKFLHQQIEDTRKSFAGLMADPYSLPLKKPQAVSTILRQEVTKLLQTYVRNEKVRELFILSKGNFDEQLLDCLFSADVWNLKLLSSCYNCGPNAIVAELIRKFESGRSIYNLLLIKKGRGMANRVLTKCLRAEKALCDYRFQILRRRLKDAVDLEIHFLESTCSWEQAQILREVLWGKVILGVTQPCVQHQIQVGDQDEFECSDYTGNYHFKILYKPPDVNCSKPLFTIGPYRPFVGATTGCGLGKPEARIPVENVFTPKVRTLMQLYQWGHATKIVEGEAKLSNFPLVVKHLLEGYTRSKVEHLMPFVGSTVSGRTIQHHVRASNYRQSIVPNTLLNIFTRAKGDSHSHNFYTTSPDHFLVNFLQVYCMMVSFASAKMWVGQSSTRSKEIWAVTTNCQKCTKPITEEAMFLSVTGLPPLDIGEDFQIGKKAIAEIAQAVQEFDPEDYYMPDEDTVTVEEAETCLVQHCMNKLWERHVMVRESTQHVLDAEGQAALEDYQCLHFSREEHECFSVASFDEILKDLAFMIYWDINVRYYGDTDRSKYVAIANTPPSELPWTGVLRQLDTHRRFNKFQRYCRRAFRMGSAPIVETPESFSAMFGQHCHDYYTLHWKGIPTIANMGTASDPRVKRQIQSRIYATRLSYLDKMFMRVFSKSHPPENPTSDPICLGFVALVLTSARELVFGTSELSADRIRMRLFEPLEDPIEEIMSYDMETEEYMQSDGTLHVANVMKLPLFTQMCCVRYDFPITHAQSIAEVFSEEPVLYEDAFKSAVEALDANPEMVIIRTNEVTCLSKIREYKAFAGFPTPVVPRAEFPPLATLKVRGFHTTIKYFRPDDTCGTCPTDIDLTVELPSDDITLAISTRVLNRPVGSGNISMSKLASLLSTIGISGLPPYCNVACLGDGYGGFTAVFAALGDGTTNIVYNTQPDRLESVPSPIVAHEVSDMTRVTINEQCILMGYTDLTKVTTCTYLEQQVPSYAIVCLDAEVPGHKDETEDQRKEREHSRHQMIHNVTTLFLRKGNERSLLIMKVYMQEVYLWLPALTLLAPASMKTYLVRCDASANDGELFIVSQLVRTVAASYGTKAKYPPYGCIKAIRKFFDVYVNRATHDPTVMENCSCKHSYSRLQRRLLPVLPIYGWSKFEELCKITLPPHLKRFSGPDKNEWLSVLEDHLANLSMDEYLEMHGCYLTNESETYQTLTHTLVVGYRFLTTRAFMHVTSLFRQAHIPLYRAAGSEVAFLQAMQEFPRHLNLAATLEFYRVNKGRISVHNIAYMPLPYWMQGIRWGLSALTASMAAGLTEAEVREFVHRVPV</sequence>
<keyword evidence="11" id="KW-0378">Hydrolase</keyword>
<keyword evidence="4" id="KW-0696">RNA-directed RNA polymerase</keyword>
<evidence type="ECO:0000256" key="23">
    <source>
        <dbReference type="ARBA" id="ARBA00047370"/>
    </source>
</evidence>
<organism evidence="27 28">
    <name type="scientific">Lonestar tick chuvirus 1</name>
    <dbReference type="NCBI Taxonomy" id="1844927"/>
    <lineage>
        <taxon>Viruses</taxon>
        <taxon>Riboviria</taxon>
        <taxon>Orthornavirae</taxon>
        <taxon>Negarnaviricota</taxon>
        <taxon>Haploviricotina</taxon>
        <taxon>Monjiviricetes</taxon>
        <taxon>Jingchuvirales</taxon>
        <taxon>Chuviridae</taxon>
        <taxon>Mivirus</taxon>
        <taxon>Mivirus amblyommae</taxon>
    </lineage>
</organism>
<evidence type="ECO:0000256" key="19">
    <source>
        <dbReference type="ARBA" id="ARBA00026099"/>
    </source>
</evidence>
<evidence type="ECO:0000259" key="25">
    <source>
        <dbReference type="PROSITE" id="PS50526"/>
    </source>
</evidence>